<gene>
    <name evidence="5" type="ORF">IW967_11255</name>
</gene>
<evidence type="ECO:0000313" key="5">
    <source>
        <dbReference type="EMBL" id="MBF8378435.1"/>
    </source>
</evidence>
<accession>A0ABS0F555</accession>
<name>A0ABS0F555_9BACL</name>
<dbReference type="GO" id="GO:0005524">
    <property type="term" value="F:ATP binding"/>
    <property type="evidence" value="ECO:0007669"/>
    <property type="project" value="UniProtKB-KW"/>
</dbReference>
<comment type="caution">
    <text evidence="5">The sequence shown here is derived from an EMBL/GenBank/DDBJ whole genome shotgun (WGS) entry which is preliminary data.</text>
</comment>
<evidence type="ECO:0000256" key="1">
    <source>
        <dbReference type="ARBA" id="ARBA00022448"/>
    </source>
</evidence>
<keyword evidence="2" id="KW-0547">Nucleotide-binding</keyword>
<dbReference type="RefSeq" id="WP_195867911.1">
    <property type="nucleotide sequence ID" value="NZ_JADPKZ010000044.1"/>
</dbReference>
<dbReference type="Pfam" id="PF00005">
    <property type="entry name" value="ABC_tran"/>
    <property type="match status" value="1"/>
</dbReference>
<reference evidence="5 6" key="1">
    <citation type="submission" date="2020-11" db="EMBL/GenBank/DDBJ databases">
        <title>Genomic insight of Alicyclobacillus mali FL 18 reveals a new arsenic-resistant strain, with potential in environmental biotechnology.</title>
        <authorList>
            <person name="Fiorentino G."/>
            <person name="Gallo G."/>
            <person name="Aulitto M."/>
        </authorList>
    </citation>
    <scope>NUCLEOTIDE SEQUENCE [LARGE SCALE GENOMIC DNA]</scope>
    <source>
        <strain evidence="5 6">FL 18</strain>
    </source>
</reference>
<proteinExistence type="predicted"/>
<keyword evidence="3 5" id="KW-0067">ATP-binding</keyword>
<sequence>MIPAISFCDLTVSYGSRTVFAHLTGEIRSGQFVGVLGPNGAGKSTLLKTLAGLIRPAGGVVEIDGKPVRRRNEAIGYVPQAVHLDEDVPLTGRDLVGLGLDGHRLGFPLPSRRRRDAIEAALAEVNALHLADRRIGRLSGGERQRLLIAQAIVSKPRVLLLDEPLNNLDLASTHQVVDLVKRLAHEGQMAVLLVAHDVNPLIGRADEILYLANGRMAKGALDDVLRPEVLSGLYGYPVEVLRAGGRIIVAAGAIDGHGHAVSAASPEASVMLP</sequence>
<dbReference type="InterPro" id="IPR003439">
    <property type="entry name" value="ABC_transporter-like_ATP-bd"/>
</dbReference>
<dbReference type="SUPFAM" id="SSF52540">
    <property type="entry name" value="P-loop containing nucleoside triphosphate hydrolases"/>
    <property type="match status" value="1"/>
</dbReference>
<dbReference type="Gene3D" id="3.40.50.300">
    <property type="entry name" value="P-loop containing nucleotide triphosphate hydrolases"/>
    <property type="match status" value="1"/>
</dbReference>
<protein>
    <submittedName>
        <fullName evidence="5">ABC transporter ATP-binding protein</fullName>
    </submittedName>
</protein>
<evidence type="ECO:0000256" key="3">
    <source>
        <dbReference type="ARBA" id="ARBA00022840"/>
    </source>
</evidence>
<dbReference type="SMART" id="SM00382">
    <property type="entry name" value="AAA"/>
    <property type="match status" value="1"/>
</dbReference>
<dbReference type="CDD" id="cd03235">
    <property type="entry name" value="ABC_Metallic_Cations"/>
    <property type="match status" value="1"/>
</dbReference>
<dbReference type="PANTHER" id="PTHR42734">
    <property type="entry name" value="METAL TRANSPORT SYSTEM ATP-BINDING PROTEIN TM_0124-RELATED"/>
    <property type="match status" value="1"/>
</dbReference>
<dbReference type="InterPro" id="IPR027417">
    <property type="entry name" value="P-loop_NTPase"/>
</dbReference>
<dbReference type="PROSITE" id="PS50893">
    <property type="entry name" value="ABC_TRANSPORTER_2"/>
    <property type="match status" value="1"/>
</dbReference>
<keyword evidence="1" id="KW-0813">Transport</keyword>
<dbReference type="PROSITE" id="PS00211">
    <property type="entry name" value="ABC_TRANSPORTER_1"/>
    <property type="match status" value="1"/>
</dbReference>
<dbReference type="InterPro" id="IPR050153">
    <property type="entry name" value="Metal_Ion_Import_ABC"/>
</dbReference>
<keyword evidence="6" id="KW-1185">Reference proteome</keyword>
<organism evidence="5 6">
    <name type="scientific">Alicyclobacillus mali</name>
    <name type="common">ex Roth et al. 2021</name>
    <dbReference type="NCBI Taxonomy" id="1123961"/>
    <lineage>
        <taxon>Bacteria</taxon>
        <taxon>Bacillati</taxon>
        <taxon>Bacillota</taxon>
        <taxon>Bacilli</taxon>
        <taxon>Bacillales</taxon>
        <taxon>Alicyclobacillaceae</taxon>
        <taxon>Alicyclobacillus</taxon>
    </lineage>
</organism>
<feature type="domain" description="ABC transporter" evidence="4">
    <location>
        <begin position="5"/>
        <end position="238"/>
    </location>
</feature>
<dbReference type="EMBL" id="JADPKZ010000044">
    <property type="protein sequence ID" value="MBF8378435.1"/>
    <property type="molecule type" value="Genomic_DNA"/>
</dbReference>
<evidence type="ECO:0000256" key="2">
    <source>
        <dbReference type="ARBA" id="ARBA00022741"/>
    </source>
</evidence>
<dbReference type="InterPro" id="IPR017871">
    <property type="entry name" value="ABC_transporter-like_CS"/>
</dbReference>
<evidence type="ECO:0000313" key="6">
    <source>
        <dbReference type="Proteomes" id="UP000642910"/>
    </source>
</evidence>
<dbReference type="InterPro" id="IPR003593">
    <property type="entry name" value="AAA+_ATPase"/>
</dbReference>
<evidence type="ECO:0000259" key="4">
    <source>
        <dbReference type="PROSITE" id="PS50893"/>
    </source>
</evidence>
<dbReference type="Proteomes" id="UP000642910">
    <property type="component" value="Unassembled WGS sequence"/>
</dbReference>